<organism evidence="5 6">
    <name type="scientific">Caproiciproducens galactitolivorans</name>
    <dbReference type="NCBI Taxonomy" id="642589"/>
    <lineage>
        <taxon>Bacteria</taxon>
        <taxon>Bacillati</taxon>
        <taxon>Bacillota</taxon>
        <taxon>Clostridia</taxon>
        <taxon>Eubacteriales</taxon>
        <taxon>Acutalibacteraceae</taxon>
        <taxon>Caproiciproducens</taxon>
    </lineage>
</organism>
<reference evidence="5 6" key="1">
    <citation type="submission" date="2019-04" db="EMBL/GenBank/DDBJ databases">
        <authorList>
            <person name="Poehlein A."/>
            <person name="Bengelsdorf F.R."/>
            <person name="Duerre P."/>
            <person name="Daniel R."/>
        </authorList>
    </citation>
    <scope>NUCLEOTIDE SEQUENCE [LARGE SCALE GENOMIC DNA]</scope>
    <source>
        <strain evidence="5 6">BS-1</strain>
    </source>
</reference>
<evidence type="ECO:0000256" key="3">
    <source>
        <dbReference type="ARBA" id="ARBA00022777"/>
    </source>
</evidence>
<feature type="domain" description="Carbohydrate kinase PfkB" evidence="4">
    <location>
        <begin position="19"/>
        <end position="277"/>
    </location>
</feature>
<dbReference type="InterPro" id="IPR011611">
    <property type="entry name" value="PfkB_dom"/>
</dbReference>
<dbReference type="PANTHER" id="PTHR43085">
    <property type="entry name" value="HEXOKINASE FAMILY MEMBER"/>
    <property type="match status" value="1"/>
</dbReference>
<comment type="caution">
    <text evidence="5">The sequence shown here is derived from an EMBL/GenBank/DDBJ whole genome shotgun (WGS) entry which is preliminary data.</text>
</comment>
<dbReference type="SUPFAM" id="SSF53613">
    <property type="entry name" value="Ribokinase-like"/>
    <property type="match status" value="1"/>
</dbReference>
<dbReference type="OrthoDB" id="9775849at2"/>
<dbReference type="Gene3D" id="3.40.1190.20">
    <property type="match status" value="1"/>
</dbReference>
<dbReference type="InterPro" id="IPR050306">
    <property type="entry name" value="PfkB_Carbo_kinase"/>
</dbReference>
<keyword evidence="2 5" id="KW-0808">Transferase</keyword>
<evidence type="ECO:0000256" key="2">
    <source>
        <dbReference type="ARBA" id="ARBA00022679"/>
    </source>
</evidence>
<evidence type="ECO:0000256" key="1">
    <source>
        <dbReference type="ARBA" id="ARBA00010688"/>
    </source>
</evidence>
<evidence type="ECO:0000259" key="4">
    <source>
        <dbReference type="Pfam" id="PF00294"/>
    </source>
</evidence>
<protein>
    <submittedName>
        <fullName evidence="5">Fructosamine kinase FrlD</fullName>
        <ecNumber evidence="5">2.7.1.-</ecNumber>
    </submittedName>
</protein>
<dbReference type="InterPro" id="IPR029056">
    <property type="entry name" value="Ribokinase-like"/>
</dbReference>
<dbReference type="Pfam" id="PF00294">
    <property type="entry name" value="PfkB"/>
    <property type="match status" value="1"/>
</dbReference>
<keyword evidence="3 5" id="KW-0418">Kinase</keyword>
<comment type="similarity">
    <text evidence="1">Belongs to the carbohydrate kinase PfkB family.</text>
</comment>
<evidence type="ECO:0000313" key="5">
    <source>
        <dbReference type="EMBL" id="TGJ76682.1"/>
    </source>
</evidence>
<dbReference type="GO" id="GO:0016301">
    <property type="term" value="F:kinase activity"/>
    <property type="evidence" value="ECO:0007669"/>
    <property type="project" value="UniProtKB-KW"/>
</dbReference>
<dbReference type="PANTHER" id="PTHR43085:SF41">
    <property type="entry name" value="FRUCTOSELYSINE 6-KINASE"/>
    <property type="match status" value="1"/>
</dbReference>
<dbReference type="Proteomes" id="UP000297714">
    <property type="component" value="Unassembled WGS sequence"/>
</dbReference>
<proteinExistence type="inferred from homology"/>
<accession>A0A4Z0YIJ1</accession>
<dbReference type="AlphaFoldDB" id="A0A4Z0YIJ1"/>
<evidence type="ECO:0000313" key="6">
    <source>
        <dbReference type="Proteomes" id="UP000297714"/>
    </source>
</evidence>
<keyword evidence="6" id="KW-1185">Reference proteome</keyword>
<dbReference type="RefSeq" id="WP_135658940.1">
    <property type="nucleotide sequence ID" value="NZ_SRMQ01000004.1"/>
</dbReference>
<dbReference type="EMBL" id="SRMQ01000004">
    <property type="protein sequence ID" value="TGJ76682.1"/>
    <property type="molecule type" value="Genomic_DNA"/>
</dbReference>
<dbReference type="EC" id="2.7.1.-" evidence="5"/>
<sequence>MAEYNVKVLGFGDNVVDKYEHIKTMYPGGNAVNFAVYAKMFGARRSAYMGYFGDDKEAEHVIESLRQEGIETVKCKQLVGENGCARVTVINNDRVFLGSNEGGIRGETLYVLDRFDLEYIRGFDLVHSGNYCFTERQLHKIKEAGVPLSFDFSDDSTPEYYAQVAPLVDYAFMSCSEMSEEAIQEHLKKVTGYGVKIAVASRGSEGCIAYDGSRFYVQRAIPVEKMVDTMGAGDSLLTSFLVSYMEKVKEGKAGQDAIAECLEKAAGFASKVCGMAGAWGHGKKYE</sequence>
<name>A0A4Z0YIJ1_9FIRM</name>
<gene>
    <name evidence="5" type="primary">frlD_2</name>
    <name evidence="5" type="ORF">CAGA_12250</name>
</gene>